<sequence length="57" mass="6202">MPEFPDPADRHALANDCRRCPALVAGRECISWGNERVATLGTMLGVIVMLYLDVSLG</sequence>
<protein>
    <submittedName>
        <fullName evidence="1">Uncharacterized protein</fullName>
    </submittedName>
</protein>
<keyword evidence="2" id="KW-1185">Reference proteome</keyword>
<dbReference type="RefSeq" id="WP_394327232.1">
    <property type="nucleotide sequence ID" value="NZ_FNBK01000020.1"/>
</dbReference>
<organism evidence="1 2">
    <name type="scientific">Halorientalis regularis</name>
    <dbReference type="NCBI Taxonomy" id="660518"/>
    <lineage>
        <taxon>Archaea</taxon>
        <taxon>Methanobacteriati</taxon>
        <taxon>Methanobacteriota</taxon>
        <taxon>Stenosarchaea group</taxon>
        <taxon>Halobacteria</taxon>
        <taxon>Halobacteriales</taxon>
        <taxon>Haloarculaceae</taxon>
        <taxon>Halorientalis</taxon>
    </lineage>
</organism>
<dbReference type="AlphaFoldDB" id="A0A1G7SUC1"/>
<name>A0A1G7SUC1_9EURY</name>
<evidence type="ECO:0000313" key="1">
    <source>
        <dbReference type="EMBL" id="SDG26633.1"/>
    </source>
</evidence>
<gene>
    <name evidence="1" type="ORF">SAMN05216218_12033</name>
</gene>
<reference evidence="2" key="1">
    <citation type="submission" date="2016-10" db="EMBL/GenBank/DDBJ databases">
        <authorList>
            <person name="Varghese N."/>
            <person name="Submissions S."/>
        </authorList>
    </citation>
    <scope>NUCLEOTIDE SEQUENCE [LARGE SCALE GENOMIC DNA]</scope>
    <source>
        <strain evidence="2">IBRC-M 10760</strain>
    </source>
</reference>
<dbReference type="STRING" id="660518.SAMN05216218_12033"/>
<proteinExistence type="predicted"/>
<accession>A0A1G7SUC1</accession>
<dbReference type="Proteomes" id="UP000199076">
    <property type="component" value="Unassembled WGS sequence"/>
</dbReference>
<dbReference type="EMBL" id="FNBK01000020">
    <property type="protein sequence ID" value="SDG26633.1"/>
    <property type="molecule type" value="Genomic_DNA"/>
</dbReference>
<evidence type="ECO:0000313" key="2">
    <source>
        <dbReference type="Proteomes" id="UP000199076"/>
    </source>
</evidence>